<dbReference type="PANTHER" id="PTHR36447:SF1">
    <property type="entry name" value="BETA-GALACTOSIDASE GANA"/>
    <property type="match status" value="1"/>
</dbReference>
<protein>
    <submittedName>
        <fullName evidence="4">Ig domain-containing protein</fullName>
    </submittedName>
</protein>
<dbReference type="Gene3D" id="3.20.20.80">
    <property type="entry name" value="Glycosidases"/>
    <property type="match status" value="1"/>
</dbReference>
<comment type="caution">
    <text evidence="4">The sequence shown here is derived from an EMBL/GenBank/DDBJ whole genome shotgun (WGS) entry which is preliminary data.</text>
</comment>
<dbReference type="InterPro" id="IPR013783">
    <property type="entry name" value="Ig-like_fold"/>
</dbReference>
<dbReference type="Proteomes" id="UP000664628">
    <property type="component" value="Unassembled WGS sequence"/>
</dbReference>
<dbReference type="InterPro" id="IPR003476">
    <property type="entry name" value="Glyco_hydro_42"/>
</dbReference>
<dbReference type="SMART" id="SM00736">
    <property type="entry name" value="CADG"/>
    <property type="match status" value="5"/>
</dbReference>
<evidence type="ECO:0000256" key="2">
    <source>
        <dbReference type="ARBA" id="ARBA00023295"/>
    </source>
</evidence>
<keyword evidence="2" id="KW-0326">Glycosidase</keyword>
<evidence type="ECO:0000256" key="1">
    <source>
        <dbReference type="ARBA" id="ARBA00022801"/>
    </source>
</evidence>
<keyword evidence="5" id="KW-1185">Reference proteome</keyword>
<dbReference type="InterPro" id="IPR013529">
    <property type="entry name" value="Glyco_hydro_42_N"/>
</dbReference>
<name>A0ABS3JJL4_9BACT</name>
<dbReference type="SUPFAM" id="SSF49313">
    <property type="entry name" value="Cadherin-like"/>
    <property type="match status" value="5"/>
</dbReference>
<reference evidence="4 5" key="1">
    <citation type="submission" date="2021-03" db="EMBL/GenBank/DDBJ databases">
        <title>Fibrella sp. HMF5405 genome sequencing and assembly.</title>
        <authorList>
            <person name="Kang H."/>
            <person name="Kim H."/>
            <person name="Bae S."/>
            <person name="Joh K."/>
        </authorList>
    </citation>
    <scope>NUCLEOTIDE SEQUENCE [LARGE SCALE GENOMIC DNA]</scope>
    <source>
        <strain evidence="4 5">HMF5405</strain>
    </source>
</reference>
<dbReference type="RefSeq" id="WP_207330114.1">
    <property type="nucleotide sequence ID" value="NZ_JAFMYW010000004.1"/>
</dbReference>
<keyword evidence="1" id="KW-0378">Hydrolase</keyword>
<evidence type="ECO:0000259" key="3">
    <source>
        <dbReference type="SMART" id="SM00736"/>
    </source>
</evidence>
<dbReference type="Gene3D" id="2.60.40.10">
    <property type="entry name" value="Immunoglobulins"/>
    <property type="match status" value="5"/>
</dbReference>
<accession>A0ABS3JJL4</accession>
<proteinExistence type="predicted"/>
<dbReference type="EMBL" id="JAFMYW010000004">
    <property type="protein sequence ID" value="MBO0950180.1"/>
    <property type="molecule type" value="Genomic_DNA"/>
</dbReference>
<dbReference type="Pfam" id="PF02449">
    <property type="entry name" value="Glyco_hydro_42"/>
    <property type="match status" value="1"/>
</dbReference>
<dbReference type="PANTHER" id="PTHR36447">
    <property type="entry name" value="BETA-GALACTOSIDASE GANA"/>
    <property type="match status" value="1"/>
</dbReference>
<dbReference type="InterPro" id="IPR015919">
    <property type="entry name" value="Cadherin-like_sf"/>
</dbReference>
<evidence type="ECO:0000313" key="4">
    <source>
        <dbReference type="EMBL" id="MBO0950180.1"/>
    </source>
</evidence>
<sequence length="1338" mass="144386">MYTIYHYGDPDGSMQRRQIAGMEDAIAHGCNSVCIGIAWDVVQPSLNSNPDWAYIDRFVDVAQRNNVKVAFRIRTIRKDRTGYWPEEQSMKDTRGNVLNLEGGTHVRFGYTPAIDKIQDFVRSATQRYKYLNDRGDLLFMAVTFNPGWENEYWGTNFPDQYATSYDFNEFTIGDFQRWAVAKYNGSLDAVNKAWGTNYQTISTIQPTYPDASNGSLYLGKRGSDWYSFRHSQLKSFNDRFAKTVKSVDPTIRVITEQGSVIDTPNRGTLGFKSLSEFADGVKVNDSPGFLYQFSMDLLRSNVKPGGWVLNEVDGLSSYRDQSNLETIADQIETSFKYGAKIVTFANYFLDFNQEGQLRTLLDGMKAKRLLEQPVPTITPVGTMTYKLSTVVQGNLYSSGVFGQWATIRGGNQGPVRILLDEDIIGNGSTVPQNSPPTVVNRVPNQTAVVSKSFSFKIPDNTFTDSDGQITGVAVSGLPAGLNYDPATRTISGTPSLIGSNEITVTATDNSNATVTDYFVLAVKRTTLPLQLLEPILDCSTGRFEFRSTEGDGSAVEYSIDNVYSWNTQTVYTLSEALRSGSTLSVRARQSGTEVTFSYKTTCPVVASNKPPVVNDALADQTVIAGQAFSIVLPENTFTDPDGTIASVNLSGLPTGVTYVPSTRTLAGTIGSAGVWPITVTATDDKGASVSTSFKLTAGAASNTKPLRLLNPLLDCTTGRFEFRSADGDGTPVEYAADQLYSYNTRSVYTLTDLYRFATVPITVRARQSGVEQVLSYTVTCSVENKEPVVSVPITNQTAIVNKSVSILIPVGTFADSDGTIASVAVNGLPPGLSYDAGTRLITGTVSTTGVWTVTVTATDDRGATIATTFTIKIGRDVKPLRFLEPLLDCNTGLFEFRTADGDGSPIEYSIDRVIAWSPQSSFTLSVDLRTNYQLDIKARQGDEVIFGVFRTSCPPPNQLPTVKTPLADQTLTQFRNVSLPVPVTTFNDADGTIDHVSIAGIPPGLIYADNTHTLSGAPTATGVWTLTAIATDNRGGTVSTTFVVTVIPQVKPLRLLPPVIDCVTGKLEFQTADGDGTTISYSIDQVLNWTNQAVYTLAEGPRYGTALVLRVRQSGTEQMLTYTTPCVRPNKPPVVAIPVVDQVLIVNTPASFTVPAGTFTDPDGTIASVTLTGLPVGLSYDPVKRVVQGIPTLIGTSPAVAKATDNAGASVSDTFLITVRAAPRFAVTTTLLDVQGKVLKDLVDGDLLDSKKMPVLVNLSCQPKVTTGSVLMELTGKAKRTVYTNAAPYLLYPTGQGFKPDIGSYQLKVSVFSGANGTGALLGTATVRFDITLTNEGG</sequence>
<dbReference type="InterPro" id="IPR017853">
    <property type="entry name" value="GH"/>
</dbReference>
<feature type="domain" description="Dystroglycan-type cadherin-like" evidence="3">
    <location>
        <begin position="612"/>
        <end position="704"/>
    </location>
</feature>
<dbReference type="InterPro" id="IPR006644">
    <property type="entry name" value="Cadg"/>
</dbReference>
<feature type="domain" description="Dystroglycan-type cadherin-like" evidence="3">
    <location>
        <begin position="437"/>
        <end position="529"/>
    </location>
</feature>
<dbReference type="SUPFAM" id="SSF51445">
    <property type="entry name" value="(Trans)glycosidases"/>
    <property type="match status" value="1"/>
</dbReference>
<feature type="domain" description="Dystroglycan-type cadherin-like" evidence="3">
    <location>
        <begin position="961"/>
        <end position="1053"/>
    </location>
</feature>
<feature type="domain" description="Dystroglycan-type cadherin-like" evidence="3">
    <location>
        <begin position="1134"/>
        <end position="1226"/>
    </location>
</feature>
<evidence type="ECO:0000313" key="5">
    <source>
        <dbReference type="Proteomes" id="UP000664628"/>
    </source>
</evidence>
<organism evidence="4 5">
    <name type="scientific">Fibrella forsythiae</name>
    <dbReference type="NCBI Taxonomy" id="2817061"/>
    <lineage>
        <taxon>Bacteria</taxon>
        <taxon>Pseudomonadati</taxon>
        <taxon>Bacteroidota</taxon>
        <taxon>Cytophagia</taxon>
        <taxon>Cytophagales</taxon>
        <taxon>Spirosomataceae</taxon>
        <taxon>Fibrella</taxon>
    </lineage>
</organism>
<gene>
    <name evidence="4" type="ORF">J2I46_16415</name>
</gene>
<dbReference type="Pfam" id="PF05345">
    <property type="entry name" value="He_PIG"/>
    <property type="match status" value="5"/>
</dbReference>
<feature type="domain" description="Dystroglycan-type cadherin-like" evidence="3">
    <location>
        <begin position="788"/>
        <end position="880"/>
    </location>
</feature>